<dbReference type="InterPro" id="IPR029962">
    <property type="entry name" value="TBL"/>
</dbReference>
<dbReference type="PANTHER" id="PTHR32285">
    <property type="entry name" value="PROTEIN TRICHOME BIREFRINGENCE-LIKE 9-RELATED"/>
    <property type="match status" value="1"/>
</dbReference>
<evidence type="ECO:0000256" key="1">
    <source>
        <dbReference type="ARBA" id="ARBA00007727"/>
    </source>
</evidence>
<dbReference type="ExpressionAtlas" id="A0A178VWJ1">
    <property type="expression patterns" value="baseline and differential"/>
</dbReference>
<sequence>MSKPINVGTNRRLYEIALNATKSTKVPIHFLNITTMSEYRKDGHTSFYGSINGKLMTPEQKLDPRTFADCYHWCLPGLPDSWSELLSLYIIYKI</sequence>
<dbReference type="Proteomes" id="UP000078284">
    <property type="component" value="Chromosome 2"/>
</dbReference>
<evidence type="ECO:0000313" key="3">
    <source>
        <dbReference type="EMBL" id="OAP10749.1"/>
    </source>
</evidence>
<name>A0A178VWJ1_ARATH</name>
<evidence type="ECO:0000313" key="4">
    <source>
        <dbReference type="Proteomes" id="UP000078284"/>
    </source>
</evidence>
<dbReference type="GO" id="GO:0016413">
    <property type="term" value="F:O-acetyltransferase activity"/>
    <property type="evidence" value="ECO:0007669"/>
    <property type="project" value="InterPro"/>
</dbReference>
<dbReference type="AlphaFoldDB" id="A0A178VWJ1"/>
<accession>A0A178VWJ1</accession>
<evidence type="ECO:0000259" key="2">
    <source>
        <dbReference type="Pfam" id="PF13839"/>
    </source>
</evidence>
<protein>
    <recommendedName>
        <fullName evidence="2">Trichome birefringence-like C-terminal domain-containing protein</fullName>
    </recommendedName>
</protein>
<dbReference type="InterPro" id="IPR026057">
    <property type="entry name" value="TBL_C"/>
</dbReference>
<feature type="domain" description="Trichome birefringence-like C-terminal" evidence="2">
    <location>
        <begin position="8"/>
        <end position="87"/>
    </location>
</feature>
<organism evidence="3 4">
    <name type="scientific">Arabidopsis thaliana</name>
    <name type="common">Mouse-ear cress</name>
    <dbReference type="NCBI Taxonomy" id="3702"/>
    <lineage>
        <taxon>Eukaryota</taxon>
        <taxon>Viridiplantae</taxon>
        <taxon>Streptophyta</taxon>
        <taxon>Embryophyta</taxon>
        <taxon>Tracheophyta</taxon>
        <taxon>Spermatophyta</taxon>
        <taxon>Magnoliopsida</taxon>
        <taxon>eudicotyledons</taxon>
        <taxon>Gunneridae</taxon>
        <taxon>Pentapetalae</taxon>
        <taxon>rosids</taxon>
        <taxon>malvids</taxon>
        <taxon>Brassicales</taxon>
        <taxon>Brassicaceae</taxon>
        <taxon>Camelineae</taxon>
        <taxon>Arabidopsis</taxon>
    </lineage>
</organism>
<gene>
    <name evidence="3" type="ordered locus">AXX17_At2g37220</name>
</gene>
<dbReference type="PANTHER" id="PTHR32285:SF157">
    <property type="entry name" value="PROTEIN TRICHOME BIREFRINGENCE-LIKE 30"/>
    <property type="match status" value="1"/>
</dbReference>
<dbReference type="Pfam" id="PF13839">
    <property type="entry name" value="PC-Esterase"/>
    <property type="match status" value="1"/>
</dbReference>
<reference evidence="4" key="1">
    <citation type="journal article" date="2016" name="Proc. Natl. Acad. Sci. U.S.A.">
        <title>Chromosome-level assembly of Arabidopsis thaliana Ler reveals the extent of translocation and inversion polymorphisms.</title>
        <authorList>
            <person name="Zapata L."/>
            <person name="Ding J."/>
            <person name="Willing E.M."/>
            <person name="Hartwig B."/>
            <person name="Bezdan D."/>
            <person name="Jiao W.B."/>
            <person name="Patel V."/>
            <person name="Velikkakam James G."/>
            <person name="Koornneef M."/>
            <person name="Ossowski S."/>
            <person name="Schneeberger K."/>
        </authorList>
    </citation>
    <scope>NUCLEOTIDE SEQUENCE [LARGE SCALE GENOMIC DNA]</scope>
    <source>
        <strain evidence="4">cv. Landsberg erecta</strain>
    </source>
</reference>
<comment type="similarity">
    <text evidence="1">Belongs to the PC-esterase family. TBL subfamily.</text>
</comment>
<dbReference type="EMBL" id="LUHQ01000002">
    <property type="protein sequence ID" value="OAP10749.1"/>
    <property type="molecule type" value="Genomic_DNA"/>
</dbReference>
<proteinExistence type="inferred from homology"/>
<comment type="caution">
    <text evidence="3">The sequence shown here is derived from an EMBL/GenBank/DDBJ whole genome shotgun (WGS) entry which is preliminary data.</text>
</comment>